<proteinExistence type="predicted"/>
<sequence>ISKAAGPCMDDKSLEDWLYLPLLFIWTLPIIYIRIRKGRVVDRVLEGLLCDLPNTGQIVPIPVADLPLNNHHNKQSHAAITALAA</sequence>
<dbReference type="EMBL" id="CAJVPW010033391">
    <property type="protein sequence ID" value="CAG8730971.1"/>
    <property type="molecule type" value="Genomic_DNA"/>
</dbReference>
<feature type="non-terminal residue" evidence="1">
    <location>
        <position position="1"/>
    </location>
</feature>
<evidence type="ECO:0000313" key="2">
    <source>
        <dbReference type="Proteomes" id="UP000789366"/>
    </source>
</evidence>
<feature type="non-terminal residue" evidence="1">
    <location>
        <position position="85"/>
    </location>
</feature>
<gene>
    <name evidence="1" type="ORF">SPELUC_LOCUS13107</name>
</gene>
<comment type="caution">
    <text evidence="1">The sequence shown here is derived from an EMBL/GenBank/DDBJ whole genome shotgun (WGS) entry which is preliminary data.</text>
</comment>
<dbReference type="Proteomes" id="UP000789366">
    <property type="component" value="Unassembled WGS sequence"/>
</dbReference>
<accession>A0ACA9Q6E5</accession>
<name>A0ACA9Q6E5_9GLOM</name>
<keyword evidence="2" id="KW-1185">Reference proteome</keyword>
<protein>
    <submittedName>
        <fullName evidence="1">1340_t:CDS:1</fullName>
    </submittedName>
</protein>
<evidence type="ECO:0000313" key="1">
    <source>
        <dbReference type="EMBL" id="CAG8730971.1"/>
    </source>
</evidence>
<reference evidence="1" key="1">
    <citation type="submission" date="2021-06" db="EMBL/GenBank/DDBJ databases">
        <authorList>
            <person name="Kallberg Y."/>
            <person name="Tangrot J."/>
            <person name="Rosling A."/>
        </authorList>
    </citation>
    <scope>NUCLEOTIDE SEQUENCE</scope>
    <source>
        <strain evidence="1">28 12/20/2015</strain>
    </source>
</reference>
<organism evidence="1 2">
    <name type="scientific">Cetraspora pellucida</name>
    <dbReference type="NCBI Taxonomy" id="1433469"/>
    <lineage>
        <taxon>Eukaryota</taxon>
        <taxon>Fungi</taxon>
        <taxon>Fungi incertae sedis</taxon>
        <taxon>Mucoromycota</taxon>
        <taxon>Glomeromycotina</taxon>
        <taxon>Glomeromycetes</taxon>
        <taxon>Diversisporales</taxon>
        <taxon>Gigasporaceae</taxon>
        <taxon>Cetraspora</taxon>
    </lineage>
</organism>